<reference evidence="1 2" key="2">
    <citation type="journal article" date="2009" name="PLoS ONE">
        <title>An integrated genetic and cytogenetic map of the cucumber genome.</title>
        <authorList>
            <person name="Ren Y."/>
            <person name="Zhang Z."/>
            <person name="Liu J."/>
            <person name="Staub J.E."/>
            <person name="Han Y."/>
            <person name="Cheng Z."/>
            <person name="Li X."/>
            <person name="Lu J."/>
            <person name="Miao H."/>
            <person name="Kang H."/>
            <person name="Xie B."/>
            <person name="Gu X."/>
            <person name="Wang X."/>
            <person name="Du Y."/>
            <person name="Jin W."/>
            <person name="Huang S."/>
        </authorList>
    </citation>
    <scope>NUCLEOTIDE SEQUENCE [LARGE SCALE GENOMIC DNA]</scope>
    <source>
        <strain evidence="2">cv. 9930</strain>
    </source>
</reference>
<organism evidence="1 2">
    <name type="scientific">Cucumis sativus</name>
    <name type="common">Cucumber</name>
    <dbReference type="NCBI Taxonomy" id="3659"/>
    <lineage>
        <taxon>Eukaryota</taxon>
        <taxon>Viridiplantae</taxon>
        <taxon>Streptophyta</taxon>
        <taxon>Embryophyta</taxon>
        <taxon>Tracheophyta</taxon>
        <taxon>Spermatophyta</taxon>
        <taxon>Magnoliopsida</taxon>
        <taxon>eudicotyledons</taxon>
        <taxon>Gunneridae</taxon>
        <taxon>Pentapetalae</taxon>
        <taxon>rosids</taxon>
        <taxon>fabids</taxon>
        <taxon>Cucurbitales</taxon>
        <taxon>Cucurbitaceae</taxon>
        <taxon>Benincaseae</taxon>
        <taxon>Cucumis</taxon>
    </lineage>
</organism>
<reference evidence="1 2" key="3">
    <citation type="journal article" date="2010" name="BMC Genomics">
        <title>Transcriptome sequencing and comparative analysis of cucumber flowers with different sex types.</title>
        <authorList>
            <person name="Guo S."/>
            <person name="Zheng Y."/>
            <person name="Joung J.G."/>
            <person name="Liu S."/>
            <person name="Zhang Z."/>
            <person name="Crasta O.R."/>
            <person name="Sobral B.W."/>
            <person name="Xu Y."/>
            <person name="Huang S."/>
            <person name="Fei Z."/>
        </authorList>
    </citation>
    <scope>NUCLEOTIDE SEQUENCE [LARGE SCALE GENOMIC DNA]</scope>
    <source>
        <strain evidence="2">cv. 9930</strain>
    </source>
</reference>
<protein>
    <submittedName>
        <fullName evidence="1">Uncharacterized protein</fullName>
    </submittedName>
</protein>
<dbReference type="Gramene" id="KGN46956">
    <property type="protein sequence ID" value="KGN46956"/>
    <property type="gene ID" value="Csa_6G152910"/>
</dbReference>
<evidence type="ECO:0000313" key="2">
    <source>
        <dbReference type="Proteomes" id="UP000029981"/>
    </source>
</evidence>
<dbReference type="AlphaFoldDB" id="A0A0A0KGS1"/>
<accession>A0A0A0KGS1</accession>
<sequence length="65" mass="7503">MKQHPRSVNNNRSMVDLREIGLSLSYQQNNIMTMLQESEINAHPIQLKNVIGLSLTTTRRPSSFY</sequence>
<evidence type="ECO:0000313" key="1">
    <source>
        <dbReference type="EMBL" id="KGN46956.1"/>
    </source>
</evidence>
<reference evidence="1 2" key="4">
    <citation type="journal article" date="2011" name="BMC Genomics">
        <title>RNA-Seq improves annotation of protein-coding genes in the cucumber genome.</title>
        <authorList>
            <person name="Li Z."/>
            <person name="Zhang Z."/>
            <person name="Yan P."/>
            <person name="Huang S."/>
            <person name="Fei Z."/>
            <person name="Lin K."/>
        </authorList>
    </citation>
    <scope>NUCLEOTIDE SEQUENCE [LARGE SCALE GENOMIC DNA]</scope>
    <source>
        <strain evidence="2">cv. 9930</strain>
    </source>
</reference>
<name>A0A0A0KGS1_CUCSA</name>
<dbReference type="EMBL" id="CM002927">
    <property type="protein sequence ID" value="KGN46956.1"/>
    <property type="molecule type" value="Genomic_DNA"/>
</dbReference>
<dbReference type="Proteomes" id="UP000029981">
    <property type="component" value="Chromosome 6"/>
</dbReference>
<gene>
    <name evidence="1" type="ORF">Csa_6G152910</name>
</gene>
<proteinExistence type="predicted"/>
<keyword evidence="2" id="KW-1185">Reference proteome</keyword>
<reference evidence="1 2" key="1">
    <citation type="journal article" date="2009" name="Nat. Genet.">
        <title>The genome of the cucumber, Cucumis sativus L.</title>
        <authorList>
            <person name="Huang S."/>
            <person name="Li R."/>
            <person name="Zhang Z."/>
            <person name="Li L."/>
            <person name="Gu X."/>
            <person name="Fan W."/>
            <person name="Lucas W.J."/>
            <person name="Wang X."/>
            <person name="Xie B."/>
            <person name="Ni P."/>
            <person name="Ren Y."/>
            <person name="Zhu H."/>
            <person name="Li J."/>
            <person name="Lin K."/>
            <person name="Jin W."/>
            <person name="Fei Z."/>
            <person name="Li G."/>
            <person name="Staub J."/>
            <person name="Kilian A."/>
            <person name="van der Vossen E.A."/>
            <person name="Wu Y."/>
            <person name="Guo J."/>
            <person name="He J."/>
            <person name="Jia Z."/>
            <person name="Ren Y."/>
            <person name="Tian G."/>
            <person name="Lu Y."/>
            <person name="Ruan J."/>
            <person name="Qian W."/>
            <person name="Wang M."/>
            <person name="Huang Q."/>
            <person name="Li B."/>
            <person name="Xuan Z."/>
            <person name="Cao J."/>
            <person name="Asan"/>
            <person name="Wu Z."/>
            <person name="Zhang J."/>
            <person name="Cai Q."/>
            <person name="Bai Y."/>
            <person name="Zhao B."/>
            <person name="Han Y."/>
            <person name="Li Y."/>
            <person name="Li X."/>
            <person name="Wang S."/>
            <person name="Shi Q."/>
            <person name="Liu S."/>
            <person name="Cho W.K."/>
            <person name="Kim J.Y."/>
            <person name="Xu Y."/>
            <person name="Heller-Uszynska K."/>
            <person name="Miao H."/>
            <person name="Cheng Z."/>
            <person name="Zhang S."/>
            <person name="Wu J."/>
            <person name="Yang Y."/>
            <person name="Kang H."/>
            <person name="Li M."/>
            <person name="Liang H."/>
            <person name="Ren X."/>
            <person name="Shi Z."/>
            <person name="Wen M."/>
            <person name="Jian M."/>
            <person name="Yang H."/>
            <person name="Zhang G."/>
            <person name="Yang Z."/>
            <person name="Chen R."/>
            <person name="Liu S."/>
            <person name="Li J."/>
            <person name="Ma L."/>
            <person name="Liu H."/>
            <person name="Zhou Y."/>
            <person name="Zhao J."/>
            <person name="Fang X."/>
            <person name="Li G."/>
            <person name="Fang L."/>
            <person name="Li Y."/>
            <person name="Liu D."/>
            <person name="Zheng H."/>
            <person name="Zhang Y."/>
            <person name="Qin N."/>
            <person name="Li Z."/>
            <person name="Yang G."/>
            <person name="Yang S."/>
            <person name="Bolund L."/>
            <person name="Kristiansen K."/>
            <person name="Zheng H."/>
            <person name="Li S."/>
            <person name="Zhang X."/>
            <person name="Yang H."/>
            <person name="Wang J."/>
            <person name="Sun R."/>
            <person name="Zhang B."/>
            <person name="Jiang S."/>
            <person name="Wang J."/>
            <person name="Du Y."/>
            <person name="Li S."/>
        </authorList>
    </citation>
    <scope>NUCLEOTIDE SEQUENCE [LARGE SCALE GENOMIC DNA]</scope>
    <source>
        <strain evidence="2">cv. 9930</strain>
    </source>
</reference>